<proteinExistence type="predicted"/>
<evidence type="ECO:0000313" key="1">
    <source>
        <dbReference type="EMBL" id="DAF62740.1"/>
    </source>
</evidence>
<reference evidence="1" key="1">
    <citation type="journal article" date="2021" name="Proc. Natl. Acad. Sci. U.S.A.">
        <title>A Catalog of Tens of Thousands of Viruses from Human Metagenomes Reveals Hidden Associations with Chronic Diseases.</title>
        <authorList>
            <person name="Tisza M.J."/>
            <person name="Buck C.B."/>
        </authorList>
    </citation>
    <scope>NUCLEOTIDE SEQUENCE</scope>
    <source>
        <strain evidence="1">CtMnh10</strain>
    </source>
</reference>
<name>A0A8S5THE5_9CAUD</name>
<protein>
    <submittedName>
        <fullName evidence="1">Alkali metal cation/H+ antiporter</fullName>
    </submittedName>
</protein>
<organism evidence="1">
    <name type="scientific">Myoviridae sp. ctMnh10</name>
    <dbReference type="NCBI Taxonomy" id="2827682"/>
    <lineage>
        <taxon>Viruses</taxon>
        <taxon>Duplodnaviria</taxon>
        <taxon>Heunggongvirae</taxon>
        <taxon>Uroviricota</taxon>
        <taxon>Caudoviricetes</taxon>
    </lineage>
</organism>
<accession>A0A8S5THE5</accession>
<sequence length="54" mass="6370">MSNNECLNPDYAYIVVEYENGIVKTKYKFPTKNLAKTFVKTMGKNFRYKGQKKQ</sequence>
<dbReference type="EMBL" id="BK032827">
    <property type="protein sequence ID" value="DAF62740.1"/>
    <property type="molecule type" value="Genomic_DNA"/>
</dbReference>